<dbReference type="EMBL" id="CP014323">
    <property type="protein sequence ID" value="AMJ98075.1"/>
    <property type="molecule type" value="Genomic_DNA"/>
</dbReference>
<evidence type="ECO:0000313" key="4">
    <source>
        <dbReference type="Proteomes" id="UP000063991"/>
    </source>
</evidence>
<dbReference type="AlphaFoldDB" id="A0A126PYR8"/>
<organism evidence="3 4">
    <name type="scientific">Alteromonas macleodii</name>
    <name type="common">Pseudoalteromonas macleodii</name>
    <dbReference type="NCBI Taxonomy" id="28108"/>
    <lineage>
        <taxon>Bacteria</taxon>
        <taxon>Pseudomonadati</taxon>
        <taxon>Pseudomonadota</taxon>
        <taxon>Gammaproteobacteria</taxon>
        <taxon>Alteromonadales</taxon>
        <taxon>Alteromonadaceae</taxon>
        <taxon>Alteromonas/Salinimonas group</taxon>
        <taxon>Alteromonas</taxon>
    </lineage>
</organism>
<protein>
    <submittedName>
        <fullName evidence="3">Uncharacterized protein</fullName>
    </submittedName>
</protein>
<evidence type="ECO:0000313" key="3">
    <source>
        <dbReference type="EMBL" id="AMJ98075.1"/>
    </source>
</evidence>
<evidence type="ECO:0000256" key="2">
    <source>
        <dbReference type="SAM" id="SignalP"/>
    </source>
</evidence>
<sequence>MFKKSKIAFIVSGLLIASGASASSSHLHFDKKANSATISSLQTAVKVSAKDQPKALTVAGKTMTLDTIKSAKDGALYSSENKRDFVLLHEKDGNRYGSAVIDGVSYNIFNGLVTPVDIPEPSDHEGDKLVEPEKGDKTNKSQLKRIQEEKERKAIQEQNKDLSNVSAASSEVIAYSGQSYTPETFPIIVGDQEILPRSIPTERGYSPRDLRGNDVFSPEQVTAIKNNSTTLKNFAAEDGTLTIDVDHLLHTGAVLESYDEFGKFSLPLLKARIDSSMSSSNVILENSYLGDIQLNNKSITLMHDFADFPVGNSLVDEFNGESESIIYLATDMESKYWGDKGRGTCGFAYLGTVVNMKTPDDKAIANTGPNDFDSASPEWQYLNIDGVSRTGCLNSRVLLHEIGHNIGLNHDAITEDIDFTDEVYAYTFNRGALVAPTYDENELVTERGKYSLMAYPCADCNYEPLLSSPDRYQFELGTSAYEIDGADAALYAESAFFLKYLPKDKQVKFLSASDIERAPLTNRVTKKTFTLPQVSGVSVKTLVVRNWRDNTWYAYDLPVGTDTFSILTTDMPYTGDAYVLTGLNVNGTVQGVPLYKFYMGSGSSPETSSILPTSSTTDHVFPETLQVGQRNEISYKLTDEALSELRDLQDDENYSKWQLVVDEPYDLEGRLGSGAKVELISTLDSVLEDGVISFAIDVPNAFPTQKYLDLLNNQDESQFDSFLISSRVEYERAVDYGVPYTSNIGYTYFTLALDGNDILAGTSIEADNEFVVYRKEEQEEPLTLSFTLESSSGRYEYDVSEGFARTGVNANAIVSTSELDNGDGTLTVFVEVDTSVIDQPQGDGYFVTVTNRNGLPATATTLLKDNDIPYFEGPSSYLTDEAAMTVSVPVYDLQPGVAYVAEARGYASVNDDYDYVTYVDVDVSIEDIDETSKQLTATFELNRKYGSDDRFGIAIAPMLEDGSPSEEIWMPSRAYTFTIEQNVAPVITCFDENDQEVVSDVCRIPTAGIGETLISEYYVSDQNTQDTLSFDWTINSDLFSTAISGDAGQNLTVNFPDKADKDWEELSYSLEVSDGKLSTSSTFILVNENYEVNVAPVITCNDGCSSTVSGTGDYTFSAYSVTDEGEDDPLTFQWSSDNSPFPIEQVGNDVVISFPDTVDTTWEDFTLTLTVTDQDMNGGLSSTETFTIVNADYDDGSNGGDGGNGGNGDNGGTTTDVPQTNLDSGDSGGGSMGFLTTLFLGSIVALRRRVKR</sequence>
<gene>
    <name evidence="3" type="ORF">AVL55_07840</name>
</gene>
<dbReference type="Proteomes" id="UP000063991">
    <property type="component" value="Chromosome"/>
</dbReference>
<proteinExistence type="predicted"/>
<dbReference type="OrthoDB" id="7053703at2"/>
<feature type="compositionally biased region" description="Gly residues" evidence="1">
    <location>
        <begin position="1197"/>
        <end position="1211"/>
    </location>
</feature>
<accession>A0A126PYR8</accession>
<feature type="signal peptide" evidence="2">
    <location>
        <begin position="1"/>
        <end position="22"/>
    </location>
</feature>
<feature type="compositionally biased region" description="Basic and acidic residues" evidence="1">
    <location>
        <begin position="121"/>
        <end position="160"/>
    </location>
</feature>
<reference evidence="3 4" key="1">
    <citation type="submission" date="2015-12" db="EMBL/GenBank/DDBJ databases">
        <authorList>
            <person name="Shamseldin A."/>
            <person name="Moawad H."/>
            <person name="Abd El-Rahim W.M."/>
            <person name="Sadowsky M.J."/>
        </authorList>
    </citation>
    <scope>NUCLEOTIDE SEQUENCE [LARGE SCALE GENOMIC DNA]</scope>
    <source>
        <strain evidence="3 4">D7</strain>
    </source>
</reference>
<dbReference type="Gene3D" id="3.40.390.10">
    <property type="entry name" value="Collagenase (Catalytic Domain)"/>
    <property type="match status" value="1"/>
</dbReference>
<dbReference type="RefSeq" id="WP_061094725.1">
    <property type="nucleotide sequence ID" value="NZ_CP014323.1"/>
</dbReference>
<feature type="region of interest" description="Disordered" evidence="1">
    <location>
        <begin position="116"/>
        <end position="162"/>
    </location>
</feature>
<dbReference type="GO" id="GO:0008237">
    <property type="term" value="F:metallopeptidase activity"/>
    <property type="evidence" value="ECO:0007669"/>
    <property type="project" value="InterPro"/>
</dbReference>
<keyword evidence="2" id="KW-0732">Signal</keyword>
<feature type="chain" id="PRO_5007272426" evidence="2">
    <location>
        <begin position="23"/>
        <end position="1252"/>
    </location>
</feature>
<feature type="region of interest" description="Disordered" evidence="1">
    <location>
        <begin position="1192"/>
        <end position="1228"/>
    </location>
</feature>
<evidence type="ECO:0000256" key="1">
    <source>
        <dbReference type="SAM" id="MobiDB-lite"/>
    </source>
</evidence>
<dbReference type="InterPro" id="IPR024079">
    <property type="entry name" value="MetalloPept_cat_dom_sf"/>
</dbReference>
<feature type="compositionally biased region" description="Polar residues" evidence="1">
    <location>
        <begin position="1213"/>
        <end position="1222"/>
    </location>
</feature>
<dbReference type="Pfam" id="PF13582">
    <property type="entry name" value="Reprolysin_3"/>
    <property type="match status" value="1"/>
</dbReference>
<dbReference type="SUPFAM" id="SSF55486">
    <property type="entry name" value="Metalloproteases ('zincins'), catalytic domain"/>
    <property type="match status" value="1"/>
</dbReference>
<name>A0A126PYR8_ALTMA</name>